<dbReference type="CDD" id="cd10150">
    <property type="entry name" value="CobN_like"/>
    <property type="match status" value="1"/>
</dbReference>
<sequence length="1138" mass="121070">MHLLAARQDELDAGPQAEDLGQTPADLVMLSFSDSDLTALASAWRAGRERLPSLRLANLNRLGHPLSVDLYVDTIVAQAKLVVLRLLGGSGYWRYGLDRLSALCRERGIPLAVLSGEAQPDPNLTAYGTVAPEAADRLWRYFTEGGPANMAQLLACASTLAGTPLPHEDPAPVPRFGSYDGWHGPSAPEAPAEAPVAAVVFYRSHLLAGDLAPIHALCDALAARSLAPRPLFVASLKEPDCAAWMRASLTAQDAAVVVNTTAFSAAREDGSPLEANGSPVLQAILSTTPEAGWQASSRGLGPSDLAMNVVLPEMDGRIIARAIAFKAAGEPDPDLQFAAPALRPIPGRVDFTADLAASWVRLSRTARAERRLALVLSDYPGPGGGIGHAVGLDSPASTVAMLRRLSAEGYSLSAIPDTFLDGGAALMAALTAAPTPTLSLADYRRLAPPDLRARIAETWGEPAADPACRDGAFAFRVLSCGNAVVTVQPSRGHGSLTTAQHHDPDTPPSHGYLAFYLWLRHVVDIHALVQIGAHGTLEWLPGKAVALSADCWPEIVGGALPTLYPFIVNNPGEGVQARRRLGAVLVGHLTPPPVDSGLYGELAALENAIDEYSQATGLDPRRLGMLRETILDLAWKSGVAADCNLRPDDDPDAILSRLDAHLCDIKELQIRDGLHVFGHSPTGERRDRLTAAVARSADPAMVAAAVDACGEAEMRALLDGLDGRFVRPGPGGSPARGRADTLPTGRNLYALDPRGVPTPTAWTLGWQAADALITRYLQDHGDWPRRLVVDCWGTPAMRTGGDELAQALALLGVRPIWENGSGRVTGYEIMPAGVLGRPRVDVTLRISGLFRDVFPQQIALFDQAVRAVAGLDEPDDTNPLAATARAEERHLAASGADAADARRWATARIFGAAPGIYGTALSGMIARGDWTARADFGAAYLEGGCHAYGAGMEGVPLPALFRRRVGGADALVHHQDQREHDVLSTDGFMQFEGGFAAAAALEDSEPALYHLDSADPGKLAVRTLAEEIARTLRGRAANPLWIRGMMRHGYRGAAELAAGVDTLFAFAATTDAVRPAHFDLLYDAYIEDSEVWDFLSHANPAAARHIVARMSEALDRGLWHPRRNSTAEDLRRLRETAA</sequence>
<keyword evidence="3" id="KW-1185">Reference proteome</keyword>
<dbReference type="KEGG" id="azm:DM194_24380"/>
<dbReference type="RefSeq" id="WP_111070171.1">
    <property type="nucleotide sequence ID" value="NZ_CP029833.1"/>
</dbReference>
<evidence type="ECO:0000259" key="1">
    <source>
        <dbReference type="Pfam" id="PF02514"/>
    </source>
</evidence>
<evidence type="ECO:0000313" key="3">
    <source>
        <dbReference type="Proteomes" id="UP000249605"/>
    </source>
</evidence>
<dbReference type="NCBIfam" id="NF008973">
    <property type="entry name" value="PRK12321.1"/>
    <property type="match status" value="1"/>
</dbReference>
<dbReference type="EMBL" id="CP029833">
    <property type="protein sequence ID" value="AWU97403.1"/>
    <property type="molecule type" value="Genomic_DNA"/>
</dbReference>
<dbReference type="PANTHER" id="PTHR44119">
    <property type="entry name" value="MAGNESIUM-CHELATASE SUBUNIT CHLH, CHLOROPLASTIC"/>
    <property type="match status" value="1"/>
</dbReference>
<dbReference type="InterPro" id="IPR003672">
    <property type="entry name" value="CobN/Mg_chltase"/>
</dbReference>
<feature type="domain" description="CobN/magnesium chelatase" evidence="1">
    <location>
        <begin position="139"/>
        <end position="697"/>
    </location>
</feature>
<reference evidence="2 3" key="1">
    <citation type="submission" date="2018-06" db="EMBL/GenBank/DDBJ databases">
        <title>Complete genome sequencing of Azospirillum sp. M2T2B2.</title>
        <authorList>
            <person name="Heo J."/>
            <person name="Kim S.-J."/>
            <person name="Kwon S.-W."/>
            <person name="Anandham R."/>
        </authorList>
    </citation>
    <scope>NUCLEOTIDE SEQUENCE [LARGE SCALE GENOMIC DNA]</scope>
    <source>
        <strain evidence="2 3">M2T2B2</strain>
        <plasmid evidence="2 3">unnamed3</plasmid>
    </source>
</reference>
<dbReference type="Pfam" id="PF02514">
    <property type="entry name" value="CobN-Mg_chel"/>
    <property type="match status" value="2"/>
</dbReference>
<dbReference type="PANTHER" id="PTHR44119:SF4">
    <property type="entry name" value="AEROBIC COBALTOCHELATASE SUBUNIT COBN"/>
    <property type="match status" value="1"/>
</dbReference>
<dbReference type="OrthoDB" id="9757976at2"/>
<geneLocation type="plasmid" evidence="2 3">
    <name>unnamed3</name>
</geneLocation>
<gene>
    <name evidence="2" type="ORF">DM194_24380</name>
</gene>
<name>A0A2U9SEW4_9PROT</name>
<keyword evidence="2" id="KW-0614">Plasmid</keyword>
<organism evidence="2 3">
    <name type="scientific">Azospirillum ramasamyi</name>
    <dbReference type="NCBI Taxonomy" id="682998"/>
    <lineage>
        <taxon>Bacteria</taxon>
        <taxon>Pseudomonadati</taxon>
        <taxon>Pseudomonadota</taxon>
        <taxon>Alphaproteobacteria</taxon>
        <taxon>Rhodospirillales</taxon>
        <taxon>Azospirillaceae</taxon>
        <taxon>Azospirillum</taxon>
    </lineage>
</organism>
<accession>A0A2U9SEW4</accession>
<evidence type="ECO:0000313" key="2">
    <source>
        <dbReference type="EMBL" id="AWU97403.1"/>
    </source>
</evidence>
<proteinExistence type="predicted"/>
<protein>
    <submittedName>
        <fullName evidence="2">Cobaltochelatase subunit CobN</fullName>
    </submittedName>
</protein>
<feature type="domain" description="CobN/magnesium chelatase" evidence="1">
    <location>
        <begin position="702"/>
        <end position="1124"/>
    </location>
</feature>
<dbReference type="Proteomes" id="UP000249605">
    <property type="component" value="Plasmid unnamed3"/>
</dbReference>
<dbReference type="AlphaFoldDB" id="A0A2U9SEW4"/>